<dbReference type="Proteomes" id="UP001459277">
    <property type="component" value="Unassembled WGS sequence"/>
</dbReference>
<dbReference type="GO" id="GO:0003676">
    <property type="term" value="F:nucleic acid binding"/>
    <property type="evidence" value="ECO:0007669"/>
    <property type="project" value="InterPro"/>
</dbReference>
<sequence>MLVVELMRNVRQNPSGNNNIVADCREGMSKIPRIHIQHCYREANKCADALARRGAFLSCDFFVFDALPIDVALLLSLDAAGMMYERSIATASGF</sequence>
<keyword evidence="3" id="KW-1185">Reference proteome</keyword>
<dbReference type="CDD" id="cd06222">
    <property type="entry name" value="RNase_H_like"/>
    <property type="match status" value="1"/>
</dbReference>
<protein>
    <recommendedName>
        <fullName evidence="1">RNase H type-1 domain-containing protein</fullName>
    </recommendedName>
</protein>
<dbReference type="EMBL" id="JAZDWU010000010">
    <property type="protein sequence ID" value="KAK9988145.1"/>
    <property type="molecule type" value="Genomic_DNA"/>
</dbReference>
<dbReference type="InterPro" id="IPR002156">
    <property type="entry name" value="RNaseH_domain"/>
</dbReference>
<evidence type="ECO:0000313" key="3">
    <source>
        <dbReference type="Proteomes" id="UP001459277"/>
    </source>
</evidence>
<gene>
    <name evidence="2" type="ORF">SO802_028384</name>
</gene>
<name>A0AAW2BQ62_9ROSI</name>
<reference evidence="2 3" key="1">
    <citation type="submission" date="2024-01" db="EMBL/GenBank/DDBJ databases">
        <title>A telomere-to-telomere, gap-free genome of sweet tea (Lithocarpus litseifolius).</title>
        <authorList>
            <person name="Zhou J."/>
        </authorList>
    </citation>
    <scope>NUCLEOTIDE SEQUENCE [LARGE SCALE GENOMIC DNA]</scope>
    <source>
        <strain evidence="2">Zhou-2022a</strain>
        <tissue evidence="2">Leaf</tissue>
    </source>
</reference>
<proteinExistence type="predicted"/>
<organism evidence="2 3">
    <name type="scientific">Lithocarpus litseifolius</name>
    <dbReference type="NCBI Taxonomy" id="425828"/>
    <lineage>
        <taxon>Eukaryota</taxon>
        <taxon>Viridiplantae</taxon>
        <taxon>Streptophyta</taxon>
        <taxon>Embryophyta</taxon>
        <taxon>Tracheophyta</taxon>
        <taxon>Spermatophyta</taxon>
        <taxon>Magnoliopsida</taxon>
        <taxon>eudicotyledons</taxon>
        <taxon>Gunneridae</taxon>
        <taxon>Pentapetalae</taxon>
        <taxon>rosids</taxon>
        <taxon>fabids</taxon>
        <taxon>Fagales</taxon>
        <taxon>Fagaceae</taxon>
        <taxon>Lithocarpus</taxon>
    </lineage>
</organism>
<accession>A0AAW2BQ62</accession>
<dbReference type="Pfam" id="PF13456">
    <property type="entry name" value="RVT_3"/>
    <property type="match status" value="1"/>
</dbReference>
<dbReference type="Gene3D" id="3.30.420.10">
    <property type="entry name" value="Ribonuclease H-like superfamily/Ribonuclease H"/>
    <property type="match status" value="1"/>
</dbReference>
<evidence type="ECO:0000259" key="1">
    <source>
        <dbReference type="Pfam" id="PF13456"/>
    </source>
</evidence>
<dbReference type="GO" id="GO:0004523">
    <property type="term" value="F:RNA-DNA hybrid ribonuclease activity"/>
    <property type="evidence" value="ECO:0007669"/>
    <property type="project" value="InterPro"/>
</dbReference>
<evidence type="ECO:0000313" key="2">
    <source>
        <dbReference type="EMBL" id="KAK9988145.1"/>
    </source>
</evidence>
<dbReference type="AlphaFoldDB" id="A0AAW2BQ62"/>
<feature type="domain" description="RNase H type-1" evidence="1">
    <location>
        <begin position="3"/>
        <end position="53"/>
    </location>
</feature>
<dbReference type="InterPro" id="IPR044730">
    <property type="entry name" value="RNase_H-like_dom_plant"/>
</dbReference>
<dbReference type="InterPro" id="IPR036397">
    <property type="entry name" value="RNaseH_sf"/>
</dbReference>
<comment type="caution">
    <text evidence="2">The sequence shown here is derived from an EMBL/GenBank/DDBJ whole genome shotgun (WGS) entry which is preliminary data.</text>
</comment>